<keyword evidence="2" id="KW-1185">Reference proteome</keyword>
<gene>
    <name evidence="1" type="ORF">HLVA_10860</name>
</gene>
<name>A0AAU9DKS3_9FUSO</name>
<dbReference type="AlphaFoldDB" id="A0AAU9DKS3"/>
<dbReference type="RefSeq" id="WP_307903384.1">
    <property type="nucleotide sequence ID" value="NZ_AP027059.1"/>
</dbReference>
<dbReference type="Proteomes" id="UP001321582">
    <property type="component" value="Chromosome"/>
</dbReference>
<reference evidence="1 2" key="1">
    <citation type="submission" date="2022-11" db="EMBL/GenBank/DDBJ databases">
        <title>Haliovirga abyssi gen. nov., sp. nov., a mesophilic fermentative bacterium isolated from the Iheya North hydrothermal field and the proposal of Haliovirgaceae fam. nov.</title>
        <authorList>
            <person name="Miyazaki U."/>
            <person name="Tame A."/>
            <person name="Miyazaki J."/>
            <person name="Takai K."/>
            <person name="Sawayama S."/>
            <person name="Kitajima M."/>
            <person name="Okamoto A."/>
            <person name="Nakagawa S."/>
        </authorList>
    </citation>
    <scope>NUCLEOTIDE SEQUENCE [LARGE SCALE GENOMIC DNA]</scope>
    <source>
        <strain evidence="1 2">IC12</strain>
    </source>
</reference>
<accession>A0AAU9DKS3</accession>
<dbReference type="KEGG" id="haby:HLVA_10860"/>
<evidence type="ECO:0000313" key="2">
    <source>
        <dbReference type="Proteomes" id="UP001321582"/>
    </source>
</evidence>
<dbReference type="EMBL" id="AP027059">
    <property type="protein sequence ID" value="BDU50517.1"/>
    <property type="molecule type" value="Genomic_DNA"/>
</dbReference>
<protein>
    <submittedName>
        <fullName evidence="1">Uncharacterized protein</fullName>
    </submittedName>
</protein>
<organism evidence="1 2">
    <name type="scientific">Haliovirga abyssi</name>
    <dbReference type="NCBI Taxonomy" id="2996794"/>
    <lineage>
        <taxon>Bacteria</taxon>
        <taxon>Fusobacteriati</taxon>
        <taxon>Fusobacteriota</taxon>
        <taxon>Fusobacteriia</taxon>
        <taxon>Fusobacteriales</taxon>
        <taxon>Haliovirgaceae</taxon>
        <taxon>Haliovirga</taxon>
    </lineage>
</organism>
<evidence type="ECO:0000313" key="1">
    <source>
        <dbReference type="EMBL" id="BDU50517.1"/>
    </source>
</evidence>
<sequence length="80" mass="9421">MEKEIYIIKDKIAKEIDVNKSNIILSKKFGKRNEYVWNVGKTNFGETELIFGNEEYCIFAENITYEEKKIILNIVKEPCV</sequence>
<proteinExistence type="predicted"/>